<comment type="caution">
    <text evidence="1">The sequence shown here is derived from an EMBL/GenBank/DDBJ whole genome shotgun (WGS) entry which is preliminary data.</text>
</comment>
<reference evidence="1 2" key="1">
    <citation type="submission" date="2024-09" db="EMBL/GenBank/DDBJ databases">
        <title>Chromosome-scale assembly of Riccia fluitans.</title>
        <authorList>
            <person name="Paukszto L."/>
            <person name="Sawicki J."/>
            <person name="Karawczyk K."/>
            <person name="Piernik-Szablinska J."/>
            <person name="Szczecinska M."/>
            <person name="Mazdziarz M."/>
        </authorList>
    </citation>
    <scope>NUCLEOTIDE SEQUENCE [LARGE SCALE GENOMIC DNA]</scope>
    <source>
        <strain evidence="1">Rf_01</strain>
        <tissue evidence="1">Aerial parts of the thallus</tissue>
    </source>
</reference>
<accession>A0ABD1Z6B1</accession>
<proteinExistence type="predicted"/>
<dbReference type="Proteomes" id="UP001605036">
    <property type="component" value="Unassembled WGS sequence"/>
</dbReference>
<dbReference type="EMBL" id="JBHFFA010000002">
    <property type="protein sequence ID" value="KAL2643318.1"/>
    <property type="molecule type" value="Genomic_DNA"/>
</dbReference>
<name>A0ABD1Z6B1_9MARC</name>
<sequence>MTVTVDLTDDRGRKNRTIFFLGTVPGLKERSWIFKGQLWTLRGFVNILLISIPILRYTSECSFYFVELRELPVREQRTFAEAAP</sequence>
<dbReference type="AlphaFoldDB" id="A0ABD1Z6B1"/>
<protein>
    <submittedName>
        <fullName evidence="1">Uncharacterized protein</fullName>
    </submittedName>
</protein>
<evidence type="ECO:0000313" key="2">
    <source>
        <dbReference type="Proteomes" id="UP001605036"/>
    </source>
</evidence>
<organism evidence="1 2">
    <name type="scientific">Riccia fluitans</name>
    <dbReference type="NCBI Taxonomy" id="41844"/>
    <lineage>
        <taxon>Eukaryota</taxon>
        <taxon>Viridiplantae</taxon>
        <taxon>Streptophyta</taxon>
        <taxon>Embryophyta</taxon>
        <taxon>Marchantiophyta</taxon>
        <taxon>Marchantiopsida</taxon>
        <taxon>Marchantiidae</taxon>
        <taxon>Marchantiales</taxon>
        <taxon>Ricciaceae</taxon>
        <taxon>Riccia</taxon>
    </lineage>
</organism>
<evidence type="ECO:0000313" key="1">
    <source>
        <dbReference type="EMBL" id="KAL2643318.1"/>
    </source>
</evidence>
<gene>
    <name evidence="1" type="ORF">R1flu_010905</name>
</gene>
<keyword evidence="2" id="KW-1185">Reference proteome</keyword>